<evidence type="ECO:0000313" key="3">
    <source>
        <dbReference type="Proteomes" id="UP000198341"/>
    </source>
</evidence>
<dbReference type="Proteomes" id="UP000198341">
    <property type="component" value="Chromosome 2"/>
</dbReference>
<keyword evidence="3" id="KW-1185">Reference proteome</keyword>
<dbReference type="RefSeq" id="XP_007515067.1">
    <property type="nucleotide sequence ID" value="XM_007515005.1"/>
</dbReference>
<name>K8EBJ8_9CHLO</name>
<evidence type="ECO:0000313" key="2">
    <source>
        <dbReference type="EMBL" id="CCO15307.1"/>
    </source>
</evidence>
<gene>
    <name evidence="2" type="ORF">Bathy02g00820</name>
</gene>
<dbReference type="OrthoDB" id="509308at2759"/>
<organism evidence="2 3">
    <name type="scientific">Bathycoccus prasinos</name>
    <dbReference type="NCBI Taxonomy" id="41875"/>
    <lineage>
        <taxon>Eukaryota</taxon>
        <taxon>Viridiplantae</taxon>
        <taxon>Chlorophyta</taxon>
        <taxon>Mamiellophyceae</taxon>
        <taxon>Mamiellales</taxon>
        <taxon>Bathycoccaceae</taxon>
        <taxon>Bathycoccus</taxon>
    </lineage>
</organism>
<protein>
    <submittedName>
        <fullName evidence="2">Uncharacterized protein</fullName>
    </submittedName>
</protein>
<dbReference type="EMBL" id="FO082277">
    <property type="protein sequence ID" value="CCO15307.1"/>
    <property type="molecule type" value="Genomic_DNA"/>
</dbReference>
<dbReference type="AlphaFoldDB" id="K8EBJ8"/>
<feature type="compositionally biased region" description="Basic and acidic residues" evidence="1">
    <location>
        <begin position="109"/>
        <end position="119"/>
    </location>
</feature>
<reference evidence="2 3" key="1">
    <citation type="submission" date="2011-10" db="EMBL/GenBank/DDBJ databases">
        <authorList>
            <person name="Genoscope - CEA"/>
        </authorList>
    </citation>
    <scope>NUCLEOTIDE SEQUENCE [LARGE SCALE GENOMIC DNA]</scope>
    <source>
        <strain evidence="2 3">RCC 1105</strain>
    </source>
</reference>
<dbReference type="eggNOG" id="ENOG502SDMF">
    <property type="taxonomic scope" value="Eukaryota"/>
</dbReference>
<proteinExistence type="predicted"/>
<feature type="compositionally biased region" description="Basic residues" evidence="1">
    <location>
        <begin position="129"/>
        <end position="141"/>
    </location>
</feature>
<sequence>MVSGNERTIGIVLASLAIVKVRFGGRNRRGSMGRLEERGMLDENREVDEEKVFKGMMKTVRTVDMPELTEQQIMAARERRRASRAGDANLAKELETVEIPANHPFASNEKLDATQEAERKKKIIDANSPRRRTRPAAPKQK</sequence>
<feature type="region of interest" description="Disordered" evidence="1">
    <location>
        <begin position="94"/>
        <end position="141"/>
    </location>
</feature>
<accession>K8EBJ8</accession>
<evidence type="ECO:0000256" key="1">
    <source>
        <dbReference type="SAM" id="MobiDB-lite"/>
    </source>
</evidence>
<dbReference type="GeneID" id="19017196"/>
<dbReference type="KEGG" id="bpg:Bathy02g00820"/>